<evidence type="ECO:0000256" key="2">
    <source>
        <dbReference type="ARBA" id="ARBA00022723"/>
    </source>
</evidence>
<feature type="domain" description="CENP-V/GFA" evidence="6">
    <location>
        <begin position="143"/>
        <end position="265"/>
    </location>
</feature>
<evidence type="ECO:0000256" key="4">
    <source>
        <dbReference type="ARBA" id="ARBA00023239"/>
    </source>
</evidence>
<dbReference type="Gene3D" id="3.90.1590.10">
    <property type="entry name" value="glutathione-dependent formaldehyde- activating enzyme (gfa)"/>
    <property type="match status" value="1"/>
</dbReference>
<keyword evidence="4" id="KW-0456">Lyase</keyword>
<keyword evidence="2" id="KW-0479">Metal-binding</keyword>
<keyword evidence="3" id="KW-0862">Zinc</keyword>
<accession>A0ABR3T0M0</accession>
<dbReference type="Pfam" id="PF04828">
    <property type="entry name" value="GFA"/>
    <property type="match status" value="1"/>
</dbReference>
<name>A0ABR3T0M0_9PEZI</name>
<dbReference type="InterPro" id="IPR006913">
    <property type="entry name" value="CENP-V/GFA"/>
</dbReference>
<dbReference type="Gene3D" id="3.30.70.100">
    <property type="match status" value="1"/>
</dbReference>
<dbReference type="InterPro" id="IPR011057">
    <property type="entry name" value="Mss4-like_sf"/>
</dbReference>
<dbReference type="PROSITE" id="PS51891">
    <property type="entry name" value="CENP_V_GFA"/>
    <property type="match status" value="1"/>
</dbReference>
<sequence length="290" mass="31366">MPAPSSPTQPITHIVLFKYKPTTTWPDLEAHLAAFRALPHRCLHPATKRAAVHGLAAHGQEPVVGAVSGGARRTPSCSRSRRRPTSTTYYLAQDPVHRAFSRAAAPLIVDDCVVVAIRDGVLFGPGAARPEGVAFLGEEGRMWKGSCHCGGMVWEVVVKGGGGEMKHVLCHCDTCKKLGGGPYSCNYIVPREDLTVTKGRPDVYTYKGASGKDVRCYFCPTCTSHIYHHQDAMPEKVIVRTLLLEGGNDLEAGGEIFPEGKLKWVQDLKESLDPIPTKKATNEESGVNGV</sequence>
<gene>
    <name evidence="7" type="ORF">SLS58_011220</name>
</gene>
<reference evidence="7 8" key="1">
    <citation type="journal article" date="2023" name="Plant Dis.">
        <title>First Report of Diplodia intermedia Causing Canker and Dieback Diseases on Apple Trees in Canada.</title>
        <authorList>
            <person name="Ellouze W."/>
            <person name="Ilyukhin E."/>
            <person name="Sulman M."/>
            <person name="Ali S."/>
        </authorList>
    </citation>
    <scope>NUCLEOTIDE SEQUENCE [LARGE SCALE GENOMIC DNA]</scope>
    <source>
        <strain evidence="7 8">M45-28</strain>
    </source>
</reference>
<dbReference type="PANTHER" id="PTHR33337">
    <property type="entry name" value="GFA DOMAIN-CONTAINING PROTEIN"/>
    <property type="match status" value="1"/>
</dbReference>
<evidence type="ECO:0000256" key="5">
    <source>
        <dbReference type="SAM" id="MobiDB-lite"/>
    </source>
</evidence>
<comment type="similarity">
    <text evidence="1">Belongs to the Gfa family.</text>
</comment>
<feature type="region of interest" description="Disordered" evidence="5">
    <location>
        <begin position="66"/>
        <end position="85"/>
    </location>
</feature>
<evidence type="ECO:0000256" key="1">
    <source>
        <dbReference type="ARBA" id="ARBA00005495"/>
    </source>
</evidence>
<keyword evidence="8" id="KW-1185">Reference proteome</keyword>
<dbReference type="SUPFAM" id="SSF51316">
    <property type="entry name" value="Mss4-like"/>
    <property type="match status" value="1"/>
</dbReference>
<evidence type="ECO:0000313" key="8">
    <source>
        <dbReference type="Proteomes" id="UP001521184"/>
    </source>
</evidence>
<protein>
    <recommendedName>
        <fullName evidence="6">CENP-V/GFA domain-containing protein</fullName>
    </recommendedName>
</protein>
<dbReference type="Proteomes" id="UP001521184">
    <property type="component" value="Unassembled WGS sequence"/>
</dbReference>
<evidence type="ECO:0000256" key="3">
    <source>
        <dbReference type="ARBA" id="ARBA00022833"/>
    </source>
</evidence>
<dbReference type="PANTHER" id="PTHR33337:SF30">
    <property type="entry name" value="DUF636 DOMAIN PROTEIN (AFU_ORTHOLOGUE AFUA_1G03180)"/>
    <property type="match status" value="1"/>
</dbReference>
<evidence type="ECO:0000313" key="7">
    <source>
        <dbReference type="EMBL" id="KAL1633111.1"/>
    </source>
</evidence>
<organism evidence="7 8">
    <name type="scientific">Diplodia intermedia</name>
    <dbReference type="NCBI Taxonomy" id="856260"/>
    <lineage>
        <taxon>Eukaryota</taxon>
        <taxon>Fungi</taxon>
        <taxon>Dikarya</taxon>
        <taxon>Ascomycota</taxon>
        <taxon>Pezizomycotina</taxon>
        <taxon>Dothideomycetes</taxon>
        <taxon>Dothideomycetes incertae sedis</taxon>
        <taxon>Botryosphaeriales</taxon>
        <taxon>Botryosphaeriaceae</taxon>
        <taxon>Diplodia</taxon>
    </lineage>
</organism>
<comment type="caution">
    <text evidence="7">The sequence shown here is derived from an EMBL/GenBank/DDBJ whole genome shotgun (WGS) entry which is preliminary data.</text>
</comment>
<evidence type="ECO:0000259" key="6">
    <source>
        <dbReference type="PROSITE" id="PS51891"/>
    </source>
</evidence>
<proteinExistence type="inferred from homology"/>
<dbReference type="EMBL" id="JAKEKT020000167">
    <property type="protein sequence ID" value="KAL1633111.1"/>
    <property type="molecule type" value="Genomic_DNA"/>
</dbReference>